<keyword evidence="1" id="KW-1133">Transmembrane helix</keyword>
<dbReference type="HOGENOM" id="CLU_1303944_0_0_0"/>
<dbReference type="KEGG" id="phm:PSMK_15950"/>
<evidence type="ECO:0000256" key="1">
    <source>
        <dbReference type="SAM" id="Phobius"/>
    </source>
</evidence>
<evidence type="ECO:0000313" key="3">
    <source>
        <dbReference type="Proteomes" id="UP000007881"/>
    </source>
</evidence>
<feature type="transmembrane region" description="Helical" evidence="1">
    <location>
        <begin position="17"/>
        <end position="44"/>
    </location>
</feature>
<keyword evidence="1" id="KW-0472">Membrane</keyword>
<accession>I0IER6</accession>
<sequence length="211" mass="21979">MAAAPAKAPEGLVAVRVLAWVLGLAPAAMMIGGGLVLIAAAAILPPWLELQQAGRQLTLMQEQAAALAERSDRYQAFLMELEAGEPALMERLAHTQLRLQPAGRQPLEADGGALEATADVAAWLDVPLPDAGRLDEDPRPIASRLERLVLGPARHGVLIAGGIFIACGLCWGRGPEASPKPGREAAPIGQIAGPYALAGRHAVPSRARRAG</sequence>
<gene>
    <name evidence="2" type="ordered locus">PSMK_15950</name>
</gene>
<dbReference type="EMBL" id="AP012338">
    <property type="protein sequence ID" value="BAM03754.1"/>
    <property type="molecule type" value="Genomic_DNA"/>
</dbReference>
<dbReference type="AlphaFoldDB" id="I0IER6"/>
<keyword evidence="1" id="KW-0812">Transmembrane</keyword>
<proteinExistence type="predicted"/>
<organism evidence="2 3">
    <name type="scientific">Phycisphaera mikurensis (strain NBRC 102666 / KCTC 22515 / FYK2301M01)</name>
    <dbReference type="NCBI Taxonomy" id="1142394"/>
    <lineage>
        <taxon>Bacteria</taxon>
        <taxon>Pseudomonadati</taxon>
        <taxon>Planctomycetota</taxon>
        <taxon>Phycisphaerae</taxon>
        <taxon>Phycisphaerales</taxon>
        <taxon>Phycisphaeraceae</taxon>
        <taxon>Phycisphaera</taxon>
    </lineage>
</organism>
<dbReference type="RefSeq" id="WP_014436972.1">
    <property type="nucleotide sequence ID" value="NC_017080.1"/>
</dbReference>
<dbReference type="STRING" id="1142394.PSMK_15950"/>
<name>I0IER6_PHYMF</name>
<evidence type="ECO:0000313" key="2">
    <source>
        <dbReference type="EMBL" id="BAM03754.1"/>
    </source>
</evidence>
<reference evidence="2 3" key="1">
    <citation type="submission" date="2012-02" db="EMBL/GenBank/DDBJ databases">
        <title>Complete genome sequence of Phycisphaera mikurensis NBRC 102666.</title>
        <authorList>
            <person name="Ankai A."/>
            <person name="Hosoyama A."/>
            <person name="Terui Y."/>
            <person name="Sekine M."/>
            <person name="Fukai R."/>
            <person name="Kato Y."/>
            <person name="Nakamura S."/>
            <person name="Yamada-Narita S."/>
            <person name="Kawakoshi A."/>
            <person name="Fukunaga Y."/>
            <person name="Yamazaki S."/>
            <person name="Fujita N."/>
        </authorList>
    </citation>
    <scope>NUCLEOTIDE SEQUENCE [LARGE SCALE GENOMIC DNA]</scope>
    <source>
        <strain evidence="3">NBRC 102666 / KCTC 22515 / FYK2301M01</strain>
    </source>
</reference>
<protein>
    <submittedName>
        <fullName evidence="2">Uncharacterized protein</fullName>
    </submittedName>
</protein>
<dbReference type="Proteomes" id="UP000007881">
    <property type="component" value="Chromosome"/>
</dbReference>
<keyword evidence="3" id="KW-1185">Reference proteome</keyword>